<accession>A0ABQ5A212</accession>
<evidence type="ECO:0000256" key="2">
    <source>
        <dbReference type="ARBA" id="ARBA00023004"/>
    </source>
</evidence>
<dbReference type="PANTHER" id="PTHR11995">
    <property type="entry name" value="NADH DEHYDROGENASE"/>
    <property type="match status" value="1"/>
</dbReference>
<dbReference type="Gene3D" id="3.40.50.12280">
    <property type="match status" value="1"/>
</dbReference>
<evidence type="ECO:0000256" key="1">
    <source>
        <dbReference type="ARBA" id="ARBA00009173"/>
    </source>
</evidence>
<evidence type="ECO:0000259" key="5">
    <source>
        <dbReference type="Pfam" id="PF01058"/>
    </source>
</evidence>
<name>A0ABQ5A212_9ASTR</name>
<keyword evidence="2" id="KW-0408">Iron</keyword>
<dbReference type="PANTHER" id="PTHR11995:SF14">
    <property type="entry name" value="NADH DEHYDROGENASE [UBIQUINONE] IRON-SULFUR PROTEIN 7, MITOCHONDRIAL"/>
    <property type="match status" value="1"/>
</dbReference>
<evidence type="ECO:0000256" key="3">
    <source>
        <dbReference type="ARBA" id="ARBA00023014"/>
    </source>
</evidence>
<reference evidence="6" key="2">
    <citation type="submission" date="2022-01" db="EMBL/GenBank/DDBJ databases">
        <authorList>
            <person name="Yamashiro T."/>
            <person name="Shiraishi A."/>
            <person name="Satake H."/>
            <person name="Nakayama K."/>
        </authorList>
    </citation>
    <scope>NUCLEOTIDE SEQUENCE</scope>
</reference>
<evidence type="ECO:0000313" key="6">
    <source>
        <dbReference type="EMBL" id="GJS95093.1"/>
    </source>
</evidence>
<feature type="domain" description="NADH:ubiquinone oxidoreductase-like 20kDa subunit" evidence="5">
    <location>
        <begin position="207"/>
        <end position="236"/>
    </location>
</feature>
<feature type="region of interest" description="Disordered" evidence="4">
    <location>
        <begin position="162"/>
        <end position="190"/>
    </location>
</feature>
<feature type="compositionally biased region" description="Basic and acidic residues" evidence="4">
    <location>
        <begin position="89"/>
        <end position="102"/>
    </location>
</feature>
<sequence>CLEAENWLIETQEVQDALLKHAERVLLSADIRKKEEDPTQQTKIDNFIVQELDGTVNEWVGARRSKHTKTSKTSLEDQGGGRNIPPHSRNRDDNRQHGKEESFSQDYNEEMKKPRDFSKVKCYIAMNMDNMPPPLTANPTKYLKGVEAKAARGAQLMEKQKQEGAKVPGYNSKWSQNVGSDVHDSPPRPPFRRSIRCDLGRMFSTDSYSTVRGVDKLIPVDVYLPGCPPKPEAIYHIPNLMKYDELRREKRTNGSCRSPKKFFDFFRKQKINHLLFAFRE</sequence>
<dbReference type="SUPFAM" id="SSF56770">
    <property type="entry name" value="HydA/Nqo6-like"/>
    <property type="match status" value="1"/>
</dbReference>
<keyword evidence="3" id="KW-0411">Iron-sulfur</keyword>
<dbReference type="InterPro" id="IPR006138">
    <property type="entry name" value="NADH_UQ_OxRdtase_20Kd_su"/>
</dbReference>
<gene>
    <name evidence="6" type="ORF">Tco_0802061</name>
</gene>
<feature type="non-terminal residue" evidence="6">
    <location>
        <position position="1"/>
    </location>
</feature>
<comment type="similarity">
    <text evidence="1">Belongs to the complex I 20 kDa subunit family.</text>
</comment>
<evidence type="ECO:0000256" key="4">
    <source>
        <dbReference type="SAM" id="MobiDB-lite"/>
    </source>
</evidence>
<dbReference type="InterPro" id="IPR006137">
    <property type="entry name" value="NADH_UbQ_OxRdtase-like_20kDa"/>
</dbReference>
<dbReference type="Proteomes" id="UP001151760">
    <property type="component" value="Unassembled WGS sequence"/>
</dbReference>
<comment type="caution">
    <text evidence="6">The sequence shown here is derived from an EMBL/GenBank/DDBJ whole genome shotgun (WGS) entry which is preliminary data.</text>
</comment>
<organism evidence="6 7">
    <name type="scientific">Tanacetum coccineum</name>
    <dbReference type="NCBI Taxonomy" id="301880"/>
    <lineage>
        <taxon>Eukaryota</taxon>
        <taxon>Viridiplantae</taxon>
        <taxon>Streptophyta</taxon>
        <taxon>Embryophyta</taxon>
        <taxon>Tracheophyta</taxon>
        <taxon>Spermatophyta</taxon>
        <taxon>Magnoliopsida</taxon>
        <taxon>eudicotyledons</taxon>
        <taxon>Gunneridae</taxon>
        <taxon>Pentapetalae</taxon>
        <taxon>asterids</taxon>
        <taxon>campanulids</taxon>
        <taxon>Asterales</taxon>
        <taxon>Asteraceae</taxon>
        <taxon>Asteroideae</taxon>
        <taxon>Anthemideae</taxon>
        <taxon>Anthemidinae</taxon>
        <taxon>Tanacetum</taxon>
    </lineage>
</organism>
<proteinExistence type="inferred from homology"/>
<keyword evidence="3" id="KW-0479">Metal-binding</keyword>
<feature type="region of interest" description="Disordered" evidence="4">
    <location>
        <begin position="59"/>
        <end position="112"/>
    </location>
</feature>
<reference evidence="6" key="1">
    <citation type="journal article" date="2022" name="Int. J. Mol. Sci.">
        <title>Draft Genome of Tanacetum Coccineum: Genomic Comparison of Closely Related Tanacetum-Family Plants.</title>
        <authorList>
            <person name="Yamashiro T."/>
            <person name="Shiraishi A."/>
            <person name="Nakayama K."/>
            <person name="Satake H."/>
        </authorList>
    </citation>
    <scope>NUCLEOTIDE SEQUENCE</scope>
</reference>
<dbReference type="PROSITE" id="PS01150">
    <property type="entry name" value="COMPLEX1_20K"/>
    <property type="match status" value="1"/>
</dbReference>
<evidence type="ECO:0000313" key="7">
    <source>
        <dbReference type="Proteomes" id="UP001151760"/>
    </source>
</evidence>
<protein>
    <submittedName>
        <fullName evidence="6">Zinc finger, CCHC-type containing protein</fullName>
    </submittedName>
</protein>
<dbReference type="EMBL" id="BQNB010011782">
    <property type="protein sequence ID" value="GJS95093.1"/>
    <property type="molecule type" value="Genomic_DNA"/>
</dbReference>
<keyword evidence="7" id="KW-1185">Reference proteome</keyword>
<dbReference type="Pfam" id="PF01058">
    <property type="entry name" value="Oxidored_q6"/>
    <property type="match status" value="1"/>
</dbReference>